<gene>
    <name evidence="1" type="ORF">BSK51_30600</name>
</gene>
<dbReference type="InterPro" id="IPR016024">
    <property type="entry name" value="ARM-type_fold"/>
</dbReference>
<keyword evidence="2" id="KW-1185">Reference proteome</keyword>
<dbReference type="EMBL" id="MPTD01000053">
    <property type="protein sequence ID" value="OMD43284.1"/>
    <property type="molecule type" value="Genomic_DNA"/>
</dbReference>
<sequence>MFTEFDDYLSGYFSDDYWYDEGYSIAQAMLLKFSPRDWEELSNGVLNKPIEWQRKLAYCLHNESSMDELNMLLKLLSTEDEELFEICIDALRSFTSTESKKRILKNPSILQRIYELIPNSGDATKKVFEAFLEKIQSR</sequence>
<evidence type="ECO:0000313" key="2">
    <source>
        <dbReference type="Proteomes" id="UP000187313"/>
    </source>
</evidence>
<accession>A0ABX3H1F6</accession>
<organism evidence="1 2">
    <name type="scientific">Paenibacillus odorifer</name>
    <dbReference type="NCBI Taxonomy" id="189426"/>
    <lineage>
        <taxon>Bacteria</taxon>
        <taxon>Bacillati</taxon>
        <taxon>Bacillota</taxon>
        <taxon>Bacilli</taxon>
        <taxon>Bacillales</taxon>
        <taxon>Paenibacillaceae</taxon>
        <taxon>Paenibacillus</taxon>
    </lineage>
</organism>
<dbReference type="SUPFAM" id="SSF48371">
    <property type="entry name" value="ARM repeat"/>
    <property type="match status" value="1"/>
</dbReference>
<protein>
    <recommendedName>
        <fullName evidence="3">HEAT repeat domain-containing protein</fullName>
    </recommendedName>
</protein>
<reference evidence="1 2" key="1">
    <citation type="submission" date="2016-10" db="EMBL/GenBank/DDBJ databases">
        <title>Paenibacillus species isolates.</title>
        <authorList>
            <person name="Beno S.M."/>
        </authorList>
    </citation>
    <scope>NUCLEOTIDE SEQUENCE [LARGE SCALE GENOMIC DNA]</scope>
    <source>
        <strain evidence="1 2">FSL R5-0923</strain>
    </source>
</reference>
<dbReference type="RefSeq" id="WP_076301169.1">
    <property type="nucleotide sequence ID" value="NZ_MPTD01000053.1"/>
</dbReference>
<name>A0ABX3H1F6_9BACL</name>
<comment type="caution">
    <text evidence="1">The sequence shown here is derived from an EMBL/GenBank/DDBJ whole genome shotgun (WGS) entry which is preliminary data.</text>
</comment>
<dbReference type="Proteomes" id="UP000187313">
    <property type="component" value="Unassembled WGS sequence"/>
</dbReference>
<evidence type="ECO:0008006" key="3">
    <source>
        <dbReference type="Google" id="ProtNLM"/>
    </source>
</evidence>
<evidence type="ECO:0000313" key="1">
    <source>
        <dbReference type="EMBL" id="OMD43284.1"/>
    </source>
</evidence>
<proteinExistence type="predicted"/>